<accession>A0A150II70</accession>
<dbReference type="InterPro" id="IPR027463">
    <property type="entry name" value="AcrB_DN_DC_subdom"/>
</dbReference>
<dbReference type="AlphaFoldDB" id="A0A150II70"/>
<name>A0A150II70_9EURY</name>
<reference evidence="2 3" key="1">
    <citation type="journal article" date="2016" name="ISME J.">
        <title>Chasing the elusive Euryarchaeota class WSA2: genomes reveal a uniquely fastidious methyl-reducing methanogen.</title>
        <authorList>
            <person name="Nobu M.K."/>
            <person name="Narihiro T."/>
            <person name="Kuroda K."/>
            <person name="Mei R."/>
            <person name="Liu W.T."/>
        </authorList>
    </citation>
    <scope>NUCLEOTIDE SEQUENCE [LARGE SCALE GENOMIC DNA]</scope>
    <source>
        <strain evidence="2">U1lsi0528_Bin089</strain>
    </source>
</reference>
<feature type="transmembrane region" description="Helical" evidence="1">
    <location>
        <begin position="109"/>
        <end position="136"/>
    </location>
</feature>
<dbReference type="EMBL" id="LNGD01000293">
    <property type="protein sequence ID" value="KYC44394.1"/>
    <property type="molecule type" value="Genomic_DNA"/>
</dbReference>
<protein>
    <submittedName>
        <fullName evidence="2">Multidrug efflux protein</fullName>
    </submittedName>
</protein>
<feature type="transmembrane region" description="Helical" evidence="1">
    <location>
        <begin position="199"/>
        <end position="222"/>
    </location>
</feature>
<feature type="transmembrane region" description="Helical" evidence="1">
    <location>
        <begin position="168"/>
        <end position="187"/>
    </location>
</feature>
<sequence>MRQLVRVKSENNPRSLFADANGLYYPINIKANENDAESIIKNLQRSNKGELYSLGYSGDYFKSKNTASELIVVLLVSVLLLYFIMAAQFESVWQPLIVLIELPVDFGLALTILWIFGGTVNVMSLIGLVVMGGIVINDSILKIDTINRLLNKGVSIEKAIKHAGVRRVKAIVMTSLTTILAIVPILFGSDIGSELQQPMSVVLIAGMTLGTLVSLFIIPLLFSETYCFFRRILPR</sequence>
<dbReference type="GO" id="GO:0042910">
    <property type="term" value="F:xenobiotic transmembrane transporter activity"/>
    <property type="evidence" value="ECO:0007669"/>
    <property type="project" value="TreeGrafter"/>
</dbReference>
<keyword evidence="1" id="KW-1133">Transmembrane helix</keyword>
<keyword evidence="1" id="KW-0472">Membrane</keyword>
<gene>
    <name evidence="2" type="ORF">AMQ74_01973</name>
</gene>
<dbReference type="GO" id="GO:0005886">
    <property type="term" value="C:plasma membrane"/>
    <property type="evidence" value="ECO:0007669"/>
    <property type="project" value="TreeGrafter"/>
</dbReference>
<evidence type="ECO:0000256" key="1">
    <source>
        <dbReference type="SAM" id="Phobius"/>
    </source>
</evidence>
<dbReference type="SUPFAM" id="SSF82866">
    <property type="entry name" value="Multidrug efflux transporter AcrB transmembrane domain"/>
    <property type="match status" value="1"/>
</dbReference>
<dbReference type="PRINTS" id="PR00702">
    <property type="entry name" value="ACRIFLAVINRP"/>
</dbReference>
<comment type="caution">
    <text evidence="2">The sequence shown here is derived from an EMBL/GenBank/DDBJ whole genome shotgun (WGS) entry which is preliminary data.</text>
</comment>
<dbReference type="Gene3D" id="1.20.1640.10">
    <property type="entry name" value="Multidrug efflux transporter AcrB transmembrane domain"/>
    <property type="match status" value="1"/>
</dbReference>
<dbReference type="Gene3D" id="3.30.2090.10">
    <property type="entry name" value="Multidrug efflux transporter AcrB TolC docking domain, DN and DC subdomains"/>
    <property type="match status" value="1"/>
</dbReference>
<dbReference type="Gene3D" id="3.30.70.1440">
    <property type="entry name" value="Multidrug efflux transporter AcrB pore domain"/>
    <property type="match status" value="1"/>
</dbReference>
<dbReference type="PANTHER" id="PTHR32063:SF0">
    <property type="entry name" value="SWARMING MOTILITY PROTEIN SWRC"/>
    <property type="match status" value="1"/>
</dbReference>
<dbReference type="InterPro" id="IPR001036">
    <property type="entry name" value="Acrflvin-R"/>
</dbReference>
<organism evidence="2 3">
    <name type="scientific">Candidatus Methanofastidiosum methylothiophilum</name>
    <dbReference type="NCBI Taxonomy" id="1705564"/>
    <lineage>
        <taxon>Archaea</taxon>
        <taxon>Methanobacteriati</taxon>
        <taxon>Methanobacteriota</taxon>
        <taxon>Stenosarchaea group</taxon>
        <taxon>Candidatus Methanofastidiosia</taxon>
        <taxon>Candidatus Methanofastidiosales</taxon>
        <taxon>Candidatus Methanofastidiosaceae</taxon>
        <taxon>Candidatus Methanofastidiosum</taxon>
    </lineage>
</organism>
<feature type="transmembrane region" description="Helical" evidence="1">
    <location>
        <begin position="70"/>
        <end position="89"/>
    </location>
</feature>
<keyword evidence="1" id="KW-0812">Transmembrane</keyword>
<proteinExistence type="predicted"/>
<evidence type="ECO:0000313" key="3">
    <source>
        <dbReference type="Proteomes" id="UP000075578"/>
    </source>
</evidence>
<dbReference type="Pfam" id="PF00873">
    <property type="entry name" value="ACR_tran"/>
    <property type="match status" value="1"/>
</dbReference>
<evidence type="ECO:0000313" key="2">
    <source>
        <dbReference type="EMBL" id="KYC44394.1"/>
    </source>
</evidence>
<dbReference type="PANTHER" id="PTHR32063">
    <property type="match status" value="1"/>
</dbReference>
<dbReference type="Proteomes" id="UP000075578">
    <property type="component" value="Unassembled WGS sequence"/>
</dbReference>